<dbReference type="InterPro" id="IPR011022">
    <property type="entry name" value="Arrestin_C-like"/>
</dbReference>
<feature type="compositionally biased region" description="Low complexity" evidence="3">
    <location>
        <begin position="409"/>
        <end position="420"/>
    </location>
</feature>
<feature type="compositionally biased region" description="Low complexity" evidence="3">
    <location>
        <begin position="352"/>
        <end position="364"/>
    </location>
</feature>
<feature type="compositionally biased region" description="Pro residues" evidence="3">
    <location>
        <begin position="365"/>
        <end position="408"/>
    </location>
</feature>
<gene>
    <name evidence="5" type="ORF">APLA_LOCUS10237</name>
    <name evidence="6" type="ORF">APLA_LOCUS16999</name>
</gene>
<evidence type="ECO:0000256" key="3">
    <source>
        <dbReference type="SAM" id="MobiDB-lite"/>
    </source>
</evidence>
<dbReference type="AlphaFoldDB" id="A0A8S1BL80"/>
<organism evidence="6 8">
    <name type="scientific">Arctia plantaginis</name>
    <name type="common">Wood tiger moth</name>
    <name type="synonym">Phalaena plantaginis</name>
    <dbReference type="NCBI Taxonomy" id="874455"/>
    <lineage>
        <taxon>Eukaryota</taxon>
        <taxon>Metazoa</taxon>
        <taxon>Ecdysozoa</taxon>
        <taxon>Arthropoda</taxon>
        <taxon>Hexapoda</taxon>
        <taxon>Insecta</taxon>
        <taxon>Pterygota</taxon>
        <taxon>Neoptera</taxon>
        <taxon>Endopterygota</taxon>
        <taxon>Lepidoptera</taxon>
        <taxon>Glossata</taxon>
        <taxon>Ditrysia</taxon>
        <taxon>Noctuoidea</taxon>
        <taxon>Erebidae</taxon>
        <taxon>Arctiinae</taxon>
        <taxon>Arctia</taxon>
    </lineage>
</organism>
<dbReference type="OrthoDB" id="7785529at2759"/>
<evidence type="ECO:0000256" key="1">
    <source>
        <dbReference type="ARBA" id="ARBA00005298"/>
    </source>
</evidence>
<feature type="region of interest" description="Disordered" evidence="3">
    <location>
        <begin position="473"/>
        <end position="507"/>
    </location>
</feature>
<sequence length="507" mass="55907">MGFDDGQILLDSDNGAYFPGQTIYGQMVFDQGKAKTIHGIYISFKGFCKVHWTTTETRRVNNRTVTKQVHHESYEEYFNRKVFVLGNENDDHQLQPGHHEFNFDFPLPINIPTSLEADYGHIRYRVKAVMVTSGIFSSNKEKMAALRVFVPVNLNLNPYCQEPVQLELINSYCCWCAAAGSSEVRVKMPVGGYCPGQTIPLEVKVSNLSRVDIDEIKMTIKRAIRFEAVSRPGVRTEKYIVAQIKKGPVVSGTAPEWNLEMPISAMEIYNFDTCKYIDVSYTFKLSIEVSGCHQDADESHPIIFGNIPLVGFQDNVLNPLQDQMPKNMPGENIQSGNYYPAPAIIPQPQAVTAQPNGNYQQNTPYPGPQPYPGIQPYPNPGNQPYPYPGNQPYPNPGNQPYPNQPYPPQGNQLYPNQPYPIVTPYSDSGSPYPAGNLPQPSPVPLPGPEPVTKPAVTNSNLVKTEKFGVVVSGDGASVPLLPPESSPPPYPTGPPSSPYGAPSAPPP</sequence>
<evidence type="ECO:0000313" key="5">
    <source>
        <dbReference type="EMBL" id="CAB3244966.1"/>
    </source>
</evidence>
<name>A0A8S1BL80_ARCPL</name>
<keyword evidence="7" id="KW-1185">Reference proteome</keyword>
<dbReference type="Pfam" id="PF02752">
    <property type="entry name" value="Arrestin_C"/>
    <property type="match status" value="1"/>
</dbReference>
<dbReference type="Proteomes" id="UP000494256">
    <property type="component" value="Unassembled WGS sequence"/>
</dbReference>
<dbReference type="Gene3D" id="2.60.40.640">
    <property type="match status" value="2"/>
</dbReference>
<feature type="compositionally biased region" description="Pro residues" evidence="3">
    <location>
        <begin position="439"/>
        <end position="451"/>
    </location>
</feature>
<dbReference type="InterPro" id="IPR014756">
    <property type="entry name" value="Ig_E-set"/>
</dbReference>
<feature type="domain" description="Arrestin C-terminal-like" evidence="4">
    <location>
        <begin position="4"/>
        <end position="159"/>
    </location>
</feature>
<dbReference type="Pfam" id="PF00339">
    <property type="entry name" value="Arrestin_N"/>
    <property type="match status" value="1"/>
</dbReference>
<dbReference type="Proteomes" id="UP000494106">
    <property type="component" value="Unassembled WGS sequence"/>
</dbReference>
<dbReference type="EMBL" id="CADEBD010000857">
    <property type="protein sequence ID" value="CAB3260498.1"/>
    <property type="molecule type" value="Genomic_DNA"/>
</dbReference>
<evidence type="ECO:0000313" key="8">
    <source>
        <dbReference type="Proteomes" id="UP000494256"/>
    </source>
</evidence>
<evidence type="ECO:0000256" key="2">
    <source>
        <dbReference type="ARBA" id="ARBA00022606"/>
    </source>
</evidence>
<dbReference type="GO" id="GO:0015031">
    <property type="term" value="P:protein transport"/>
    <property type="evidence" value="ECO:0007669"/>
    <property type="project" value="TreeGrafter"/>
</dbReference>
<proteinExistence type="inferred from homology"/>
<evidence type="ECO:0000259" key="4">
    <source>
        <dbReference type="SMART" id="SM01017"/>
    </source>
</evidence>
<evidence type="ECO:0000313" key="6">
    <source>
        <dbReference type="EMBL" id="CAB3260498.1"/>
    </source>
</evidence>
<comment type="caution">
    <text evidence="6">The sequence shown here is derived from an EMBL/GenBank/DDBJ whole genome shotgun (WGS) entry which is preliminary data.</text>
</comment>
<dbReference type="GO" id="GO:0005737">
    <property type="term" value="C:cytoplasm"/>
    <property type="evidence" value="ECO:0007669"/>
    <property type="project" value="TreeGrafter"/>
</dbReference>
<dbReference type="EMBL" id="CADEBC010000522">
    <property type="protein sequence ID" value="CAB3244966.1"/>
    <property type="molecule type" value="Genomic_DNA"/>
</dbReference>
<protein>
    <recommendedName>
        <fullName evidence="4">Arrestin C-terminal-like domain-containing protein</fullName>
    </recommendedName>
</protein>
<feature type="domain" description="Arrestin C-terminal-like" evidence="4">
    <location>
        <begin position="178"/>
        <end position="309"/>
    </location>
</feature>
<dbReference type="InterPro" id="IPR014752">
    <property type="entry name" value="Arrestin-like_C"/>
</dbReference>
<reference evidence="7 8" key="1">
    <citation type="submission" date="2020-04" db="EMBL/GenBank/DDBJ databases">
        <authorList>
            <person name="Wallbank WR R."/>
            <person name="Pardo Diaz C."/>
            <person name="Kozak K."/>
            <person name="Martin S."/>
            <person name="Jiggins C."/>
            <person name="Moest M."/>
            <person name="Warren A I."/>
            <person name="Byers J.R.P. K."/>
            <person name="Montejo-Kovacevich G."/>
            <person name="Yen C E."/>
        </authorList>
    </citation>
    <scope>NUCLEOTIDE SEQUENCE [LARGE SCALE GENOMIC DNA]</scope>
</reference>
<dbReference type="InterPro" id="IPR050357">
    <property type="entry name" value="Arrestin_domain-protein"/>
</dbReference>
<keyword evidence="2" id="KW-0716">Sensory transduction</keyword>
<dbReference type="SMART" id="SM01017">
    <property type="entry name" value="Arrestin_C"/>
    <property type="match status" value="2"/>
</dbReference>
<accession>A0A8S1BL80</accession>
<dbReference type="InterPro" id="IPR011021">
    <property type="entry name" value="Arrestin-like_N"/>
</dbReference>
<dbReference type="SUPFAM" id="SSF81296">
    <property type="entry name" value="E set domains"/>
    <property type="match status" value="2"/>
</dbReference>
<feature type="compositionally biased region" description="Pro residues" evidence="3">
    <location>
        <begin position="480"/>
        <end position="507"/>
    </location>
</feature>
<dbReference type="PANTHER" id="PTHR11188:SF176">
    <property type="entry name" value="ARRESTIN DOMAIN-CONTAINING PROTEIN 1"/>
    <property type="match status" value="1"/>
</dbReference>
<evidence type="ECO:0000313" key="7">
    <source>
        <dbReference type="Proteomes" id="UP000494106"/>
    </source>
</evidence>
<comment type="similarity">
    <text evidence="1">Belongs to the arrestin family.</text>
</comment>
<dbReference type="PANTHER" id="PTHR11188">
    <property type="entry name" value="ARRESTIN DOMAIN CONTAINING PROTEIN"/>
    <property type="match status" value="1"/>
</dbReference>
<feature type="region of interest" description="Disordered" evidence="3">
    <location>
        <begin position="352"/>
        <end position="459"/>
    </location>
</feature>